<gene>
    <name evidence="7" type="ORF">GCM10007964_56580</name>
</gene>
<name>A0A917RHH4_9ACTN</name>
<evidence type="ECO:0000256" key="2">
    <source>
        <dbReference type="ARBA" id="ARBA00022692"/>
    </source>
</evidence>
<reference evidence="7" key="2">
    <citation type="submission" date="2020-09" db="EMBL/GenBank/DDBJ databases">
        <authorList>
            <person name="Sun Q."/>
            <person name="Ohkuma M."/>
        </authorList>
    </citation>
    <scope>NUCLEOTIDE SEQUENCE</scope>
    <source>
        <strain evidence="7">JCM 13064</strain>
    </source>
</reference>
<organism evidence="7 8">
    <name type="scientific">Sphaerisporangium melleum</name>
    <dbReference type="NCBI Taxonomy" id="321316"/>
    <lineage>
        <taxon>Bacteria</taxon>
        <taxon>Bacillati</taxon>
        <taxon>Actinomycetota</taxon>
        <taxon>Actinomycetes</taxon>
        <taxon>Streptosporangiales</taxon>
        <taxon>Streptosporangiaceae</taxon>
        <taxon>Sphaerisporangium</taxon>
    </lineage>
</organism>
<feature type="compositionally biased region" description="Pro residues" evidence="5">
    <location>
        <begin position="1"/>
        <end position="12"/>
    </location>
</feature>
<feature type="transmembrane region" description="Helical" evidence="6">
    <location>
        <begin position="123"/>
        <end position="142"/>
    </location>
</feature>
<evidence type="ECO:0000313" key="8">
    <source>
        <dbReference type="Proteomes" id="UP000645217"/>
    </source>
</evidence>
<dbReference type="InterPro" id="IPR003689">
    <property type="entry name" value="ZIP"/>
</dbReference>
<feature type="compositionally biased region" description="Low complexity" evidence="5">
    <location>
        <begin position="20"/>
        <end position="35"/>
    </location>
</feature>
<dbReference type="AlphaFoldDB" id="A0A917RHH4"/>
<evidence type="ECO:0000256" key="5">
    <source>
        <dbReference type="SAM" id="MobiDB-lite"/>
    </source>
</evidence>
<evidence type="ECO:0000313" key="7">
    <source>
        <dbReference type="EMBL" id="GGL06937.1"/>
    </source>
</evidence>
<feature type="region of interest" description="Disordered" evidence="5">
    <location>
        <begin position="1"/>
        <end position="42"/>
    </location>
</feature>
<proteinExistence type="predicted"/>
<keyword evidence="3 6" id="KW-1133">Transmembrane helix</keyword>
<feature type="transmembrane region" description="Helical" evidence="6">
    <location>
        <begin position="228"/>
        <end position="249"/>
    </location>
</feature>
<evidence type="ECO:0000256" key="1">
    <source>
        <dbReference type="ARBA" id="ARBA00004141"/>
    </source>
</evidence>
<accession>A0A917RHH4</accession>
<keyword evidence="2 6" id="KW-0812">Transmembrane</keyword>
<dbReference type="Proteomes" id="UP000645217">
    <property type="component" value="Unassembled WGS sequence"/>
</dbReference>
<comment type="caution">
    <text evidence="7">The sequence shown here is derived from an EMBL/GenBank/DDBJ whole genome shotgun (WGS) entry which is preliminary data.</text>
</comment>
<dbReference type="EMBL" id="BMNT01000035">
    <property type="protein sequence ID" value="GGL06937.1"/>
    <property type="molecule type" value="Genomic_DNA"/>
</dbReference>
<feature type="transmembrane region" description="Helical" evidence="6">
    <location>
        <begin position="255"/>
        <end position="276"/>
    </location>
</feature>
<feature type="transmembrane region" description="Helical" evidence="6">
    <location>
        <begin position="288"/>
        <end position="308"/>
    </location>
</feature>
<dbReference type="GO" id="GO:0046873">
    <property type="term" value="F:metal ion transmembrane transporter activity"/>
    <property type="evidence" value="ECO:0007669"/>
    <property type="project" value="InterPro"/>
</dbReference>
<protein>
    <recommendedName>
        <fullName evidence="9">Permease</fullName>
    </recommendedName>
</protein>
<dbReference type="PANTHER" id="PTHR16950">
    <property type="entry name" value="ZINC TRANSPORTER SLC39A7 HISTIDINE-RICH MEMBRANE PROTEIN KE4"/>
    <property type="match status" value="1"/>
</dbReference>
<feature type="transmembrane region" description="Helical" evidence="6">
    <location>
        <begin position="93"/>
        <end position="111"/>
    </location>
</feature>
<evidence type="ECO:0008006" key="9">
    <source>
        <dbReference type="Google" id="ProtNLM"/>
    </source>
</evidence>
<comment type="subcellular location">
    <subcellularLocation>
        <location evidence="1">Membrane</location>
        <topology evidence="1">Multi-pass membrane protein</topology>
    </subcellularLocation>
</comment>
<dbReference type="PANTHER" id="PTHR16950:SF16">
    <property type="entry name" value="ZINC TRANSPORTER ZIP13"/>
    <property type="match status" value="1"/>
</dbReference>
<evidence type="ECO:0000256" key="6">
    <source>
        <dbReference type="SAM" id="Phobius"/>
    </source>
</evidence>
<evidence type="ECO:0000256" key="3">
    <source>
        <dbReference type="ARBA" id="ARBA00022989"/>
    </source>
</evidence>
<keyword evidence="8" id="KW-1185">Reference proteome</keyword>
<dbReference type="Pfam" id="PF02535">
    <property type="entry name" value="Zip"/>
    <property type="match status" value="1"/>
</dbReference>
<dbReference type="GO" id="GO:0016020">
    <property type="term" value="C:membrane"/>
    <property type="evidence" value="ECO:0007669"/>
    <property type="project" value="UniProtKB-SubCell"/>
</dbReference>
<sequence length="318" mass="33209">MRGQRPRPPAPARHPRTPAHRPGTEGTARATTTTPLHAPVPRAEDGTGLLSWDGAPARVVYGYLMPIALAFAAFVTTLLGGLVAQRVRDRRHIVLGAAAGVMLGVVAFDLIPESLALSSHRLLGVPVPVLALAAGFLAIHVVERSLAVHDVKDGHYASHSHRHSAVGLGAGSALVVHSFIDGAAIGAAFQSGRELGLVVAVAVIAHDFTDGFNTFTLTTLYGNARRRALTLVLLDAVAPVLGAALTFLVDIPEPVLAGYLGFFAGFLLYLATADILPEAHTTDHPTQATLLATLAGTVFMWLVIGLAAHHTDALPGLK</sequence>
<feature type="transmembrane region" description="Helical" evidence="6">
    <location>
        <begin position="60"/>
        <end position="81"/>
    </location>
</feature>
<keyword evidence="4 6" id="KW-0472">Membrane</keyword>
<evidence type="ECO:0000256" key="4">
    <source>
        <dbReference type="ARBA" id="ARBA00023136"/>
    </source>
</evidence>
<reference evidence="7" key="1">
    <citation type="journal article" date="2014" name="Int. J. Syst. Evol. Microbiol.">
        <title>Complete genome sequence of Corynebacterium casei LMG S-19264T (=DSM 44701T), isolated from a smear-ripened cheese.</title>
        <authorList>
            <consortium name="US DOE Joint Genome Institute (JGI-PGF)"/>
            <person name="Walter F."/>
            <person name="Albersmeier A."/>
            <person name="Kalinowski J."/>
            <person name="Ruckert C."/>
        </authorList>
    </citation>
    <scope>NUCLEOTIDE SEQUENCE</scope>
    <source>
        <strain evidence="7">JCM 13064</strain>
    </source>
</reference>